<sequence>MTPMPATAAVRVRRAELSDLDDLVALELASFASDRLSRAQYRRHLDSDSALVLVASANHRRFLGTAVVFFRKGSKVARLYSIATHAEARGKGVGSALLQAAESHARRRGCKELRLEVRTDNAAAISIYERFGYHRIAELPSYYEDGADGWRYAKPLRTHREKA</sequence>
<dbReference type="GO" id="GO:0016747">
    <property type="term" value="F:acyltransferase activity, transferring groups other than amino-acyl groups"/>
    <property type="evidence" value="ECO:0007669"/>
    <property type="project" value="InterPro"/>
</dbReference>
<comment type="caution">
    <text evidence="4">The sequence shown here is derived from an EMBL/GenBank/DDBJ whole genome shotgun (WGS) entry which is preliminary data.</text>
</comment>
<evidence type="ECO:0000313" key="4">
    <source>
        <dbReference type="EMBL" id="TCI08559.1"/>
    </source>
</evidence>
<name>A0A4R0YJF5_9GAMM</name>
<dbReference type="PANTHER" id="PTHR43420:SF12">
    <property type="entry name" value="N-ACETYLTRANSFERASE DOMAIN-CONTAINING PROTEIN"/>
    <property type="match status" value="1"/>
</dbReference>
<dbReference type="Proteomes" id="UP000291822">
    <property type="component" value="Unassembled WGS sequence"/>
</dbReference>
<dbReference type="CDD" id="cd04301">
    <property type="entry name" value="NAT_SF"/>
    <property type="match status" value="1"/>
</dbReference>
<proteinExistence type="predicted"/>
<feature type="domain" description="N-acetyltransferase" evidence="3">
    <location>
        <begin position="10"/>
        <end position="157"/>
    </location>
</feature>
<keyword evidence="1 4" id="KW-0808">Transferase</keyword>
<organism evidence="4 5">
    <name type="scientific">Dyella soli</name>
    <dbReference type="NCBI Taxonomy" id="522319"/>
    <lineage>
        <taxon>Bacteria</taxon>
        <taxon>Pseudomonadati</taxon>
        <taxon>Pseudomonadota</taxon>
        <taxon>Gammaproteobacteria</taxon>
        <taxon>Lysobacterales</taxon>
        <taxon>Rhodanobacteraceae</taxon>
        <taxon>Dyella</taxon>
    </lineage>
</organism>
<dbReference type="PANTHER" id="PTHR43420">
    <property type="entry name" value="ACETYLTRANSFERASE"/>
    <property type="match status" value="1"/>
</dbReference>
<gene>
    <name evidence="4" type="ORF">EZM97_28505</name>
</gene>
<keyword evidence="2" id="KW-0012">Acyltransferase</keyword>
<evidence type="ECO:0000256" key="1">
    <source>
        <dbReference type="ARBA" id="ARBA00022679"/>
    </source>
</evidence>
<evidence type="ECO:0000313" key="5">
    <source>
        <dbReference type="Proteomes" id="UP000291822"/>
    </source>
</evidence>
<keyword evidence="5" id="KW-1185">Reference proteome</keyword>
<evidence type="ECO:0000259" key="3">
    <source>
        <dbReference type="PROSITE" id="PS51186"/>
    </source>
</evidence>
<accession>A0A4R0YJF5</accession>
<reference evidence="4 5" key="1">
    <citation type="submission" date="2019-02" db="EMBL/GenBank/DDBJ databases">
        <title>Dyella amyloliquefaciens sp. nov., isolated from forest soil.</title>
        <authorList>
            <person name="Gao Z.-H."/>
            <person name="Qiu L.-H."/>
        </authorList>
    </citation>
    <scope>NUCLEOTIDE SEQUENCE [LARGE SCALE GENOMIC DNA]</scope>
    <source>
        <strain evidence="4 5">KACC 12747</strain>
    </source>
</reference>
<dbReference type="RefSeq" id="WP_131152988.1">
    <property type="nucleotide sequence ID" value="NZ_SJTG01000004.1"/>
</dbReference>
<dbReference type="Pfam" id="PF00583">
    <property type="entry name" value="Acetyltransf_1"/>
    <property type="match status" value="1"/>
</dbReference>
<dbReference type="EMBL" id="SJTG01000004">
    <property type="protein sequence ID" value="TCI08559.1"/>
    <property type="molecule type" value="Genomic_DNA"/>
</dbReference>
<dbReference type="InterPro" id="IPR000182">
    <property type="entry name" value="GNAT_dom"/>
</dbReference>
<protein>
    <submittedName>
        <fullName evidence="4">GNAT family N-acetyltransferase</fullName>
    </submittedName>
</protein>
<dbReference type="Gene3D" id="3.40.630.30">
    <property type="match status" value="1"/>
</dbReference>
<dbReference type="InterPro" id="IPR050680">
    <property type="entry name" value="YpeA/RimI_acetyltransf"/>
</dbReference>
<dbReference type="PROSITE" id="PS51186">
    <property type="entry name" value="GNAT"/>
    <property type="match status" value="1"/>
</dbReference>
<dbReference type="AlphaFoldDB" id="A0A4R0YJF5"/>
<evidence type="ECO:0000256" key="2">
    <source>
        <dbReference type="ARBA" id="ARBA00023315"/>
    </source>
</evidence>
<dbReference type="InterPro" id="IPR016181">
    <property type="entry name" value="Acyl_CoA_acyltransferase"/>
</dbReference>
<dbReference type="SUPFAM" id="SSF55729">
    <property type="entry name" value="Acyl-CoA N-acyltransferases (Nat)"/>
    <property type="match status" value="1"/>
</dbReference>